<dbReference type="AlphaFoldDB" id="A0A1H7R473"/>
<dbReference type="PANTHER" id="PTHR15032">
    <property type="entry name" value="N-ACYL-PHOSPHATIDYLETHANOLAMINE-HYDROLYZING PHOSPHOLIPASE D"/>
    <property type="match status" value="1"/>
</dbReference>
<reference evidence="3" key="1">
    <citation type="submission" date="2016-10" db="EMBL/GenBank/DDBJ databases">
        <authorList>
            <person name="Varghese N."/>
            <person name="Submissions S."/>
        </authorList>
    </citation>
    <scope>NUCLEOTIDE SEQUENCE [LARGE SCALE GENOMIC DNA]</scope>
    <source>
        <strain evidence="3">CGMCC 1.9127</strain>
    </source>
</reference>
<dbReference type="STRING" id="641665.GCA_002104455_01188"/>
<sequence>MSYGNGLWHSFVLFCFDPSLRQRTTEITAINIITDTKLPISLVFSLIFIVGCASSNKVTRLTPADAIIKYKTSSAQPARYENLYPGKKDYPLTCQAPCYPPSPALACATPAESCRFVGRQLAIEPTTGFTLRWLGHASFYLQSADGSRLLLDPVSQQFDWPVDWAFTLAGGFFRPEPPWLSANELAEVDAVLYSHIHYDHFNKADIKKIGNQAQYFVPLGFAQHFANDGYDITEMAWFANTKLAELTLSFVPSHHFSSRVLVPYIYEDNDATLWGGWVIEQQGKRVFFAGDTGYSKHFKDIQQRYGDMDICLMPIASYYHKENSNWYRYVHTTPEDALVAAQELNCKVMIPWGYGNNSWQMGDHSSHSALLRLLKMHKTMQSQVPLYILNEGEAVRL</sequence>
<name>A0A1H7R473_9GAMM</name>
<dbReference type="GO" id="GO:0005737">
    <property type="term" value="C:cytoplasm"/>
    <property type="evidence" value="ECO:0007669"/>
    <property type="project" value="TreeGrafter"/>
</dbReference>
<feature type="domain" description="Metallo-beta-lactamase" evidence="1">
    <location>
        <begin position="148"/>
        <end position="351"/>
    </location>
</feature>
<dbReference type="Gene3D" id="3.60.15.10">
    <property type="entry name" value="Ribonuclease Z/Hydroxyacylglutathione hydrolase-like"/>
    <property type="match status" value="1"/>
</dbReference>
<dbReference type="PANTHER" id="PTHR15032:SF4">
    <property type="entry name" value="N-ACYL-PHOSPHATIDYLETHANOLAMINE-HYDROLYZING PHOSPHOLIPASE D"/>
    <property type="match status" value="1"/>
</dbReference>
<proteinExistence type="predicted"/>
<dbReference type="EMBL" id="FOBI01000013">
    <property type="protein sequence ID" value="SEL54367.1"/>
    <property type="molecule type" value="Genomic_DNA"/>
</dbReference>
<dbReference type="InterPro" id="IPR036866">
    <property type="entry name" value="RibonucZ/Hydroxyglut_hydro"/>
</dbReference>
<organism evidence="2 3">
    <name type="scientific">Colwellia chukchiensis</name>
    <dbReference type="NCBI Taxonomy" id="641665"/>
    <lineage>
        <taxon>Bacteria</taxon>
        <taxon>Pseudomonadati</taxon>
        <taxon>Pseudomonadota</taxon>
        <taxon>Gammaproteobacteria</taxon>
        <taxon>Alteromonadales</taxon>
        <taxon>Colwelliaceae</taxon>
        <taxon>Colwellia</taxon>
    </lineage>
</organism>
<gene>
    <name evidence="2" type="ORF">SAMN05216262_11354</name>
</gene>
<dbReference type="Proteomes" id="UP000199297">
    <property type="component" value="Unassembled WGS sequence"/>
</dbReference>
<dbReference type="InterPro" id="IPR001279">
    <property type="entry name" value="Metallo-B-lactamas"/>
</dbReference>
<evidence type="ECO:0000313" key="3">
    <source>
        <dbReference type="Proteomes" id="UP000199297"/>
    </source>
</evidence>
<dbReference type="Pfam" id="PF12706">
    <property type="entry name" value="Lactamase_B_2"/>
    <property type="match status" value="1"/>
</dbReference>
<keyword evidence="3" id="KW-1185">Reference proteome</keyword>
<protein>
    <submittedName>
        <fullName evidence="2">L-ascorbate metabolism protein UlaG, beta-lactamase superfamily</fullName>
    </submittedName>
</protein>
<dbReference type="SUPFAM" id="SSF56281">
    <property type="entry name" value="Metallo-hydrolase/oxidoreductase"/>
    <property type="match status" value="1"/>
</dbReference>
<evidence type="ECO:0000313" key="2">
    <source>
        <dbReference type="EMBL" id="SEL54367.1"/>
    </source>
</evidence>
<evidence type="ECO:0000259" key="1">
    <source>
        <dbReference type="Pfam" id="PF12706"/>
    </source>
</evidence>
<accession>A0A1H7R473</accession>